<dbReference type="Gene3D" id="3.90.226.10">
    <property type="entry name" value="2-enoyl-CoA Hydratase, Chain A, domain 1"/>
    <property type="match status" value="1"/>
</dbReference>
<dbReference type="EMBL" id="CAFBMR010000005">
    <property type="protein sequence ID" value="CAB4903990.1"/>
    <property type="molecule type" value="Genomic_DNA"/>
</dbReference>
<dbReference type="CDD" id="cd06558">
    <property type="entry name" value="crotonase-like"/>
    <property type="match status" value="1"/>
</dbReference>
<dbReference type="AlphaFoldDB" id="A0A6J7GHS9"/>
<dbReference type="PANTHER" id="PTHR43802:SF1">
    <property type="entry name" value="IP11341P-RELATED"/>
    <property type="match status" value="1"/>
</dbReference>
<dbReference type="InterPro" id="IPR029045">
    <property type="entry name" value="ClpP/crotonase-like_dom_sf"/>
</dbReference>
<dbReference type="PANTHER" id="PTHR43802">
    <property type="entry name" value="ENOYL-COA HYDRATASE"/>
    <property type="match status" value="1"/>
</dbReference>
<gene>
    <name evidence="2" type="ORF">UFOPK3610_00297</name>
</gene>
<comment type="similarity">
    <text evidence="1">Belongs to the enoyl-CoA hydratase/isomerase family.</text>
</comment>
<dbReference type="SUPFAM" id="SSF52096">
    <property type="entry name" value="ClpP/crotonase"/>
    <property type="match status" value="1"/>
</dbReference>
<accession>A0A6J7GHS9</accession>
<dbReference type="Pfam" id="PF00378">
    <property type="entry name" value="ECH_1"/>
    <property type="match status" value="1"/>
</dbReference>
<evidence type="ECO:0000313" key="2">
    <source>
        <dbReference type="EMBL" id="CAB4903990.1"/>
    </source>
</evidence>
<proteinExistence type="inferred from homology"/>
<reference evidence="2" key="1">
    <citation type="submission" date="2020-05" db="EMBL/GenBank/DDBJ databases">
        <authorList>
            <person name="Chiriac C."/>
            <person name="Salcher M."/>
            <person name="Ghai R."/>
            <person name="Kavagutti S V."/>
        </authorList>
    </citation>
    <scope>NUCLEOTIDE SEQUENCE</scope>
</reference>
<dbReference type="InterPro" id="IPR001753">
    <property type="entry name" value="Enoyl-CoA_hydra/iso"/>
</dbReference>
<name>A0A6J7GHS9_9ZZZZ</name>
<sequence>MMSNEVLVEAIDGVALITLNAPDRRNAFTVPMAEEFITVLRDIDADRSVAATVLNGAGVDFCSGGDLATLTAVGDEPFSEDSWSGLRTIYDSFVTFGSIATPTIAAVHGGAVGAGLNLALAATLRVVAHDAKLMSGFLRIGIHPGGGHFHLLERYVGQDTAAALSIFGEQLNGDDAVRLGLAWRAVPQESVLETAMEMARRIRRNPDLARAALRSWRTESRASTDWAAAVDIERLPQLRTLWQKSHTQ</sequence>
<protein>
    <submittedName>
        <fullName evidence="2">Unannotated protein</fullName>
    </submittedName>
</protein>
<organism evidence="2">
    <name type="scientific">freshwater metagenome</name>
    <dbReference type="NCBI Taxonomy" id="449393"/>
    <lineage>
        <taxon>unclassified sequences</taxon>
        <taxon>metagenomes</taxon>
        <taxon>ecological metagenomes</taxon>
    </lineage>
</organism>
<evidence type="ECO:0000256" key="1">
    <source>
        <dbReference type="ARBA" id="ARBA00005254"/>
    </source>
</evidence>